<gene>
    <name evidence="1" type="ORF">DAPPUDRAFT_233089</name>
</gene>
<organism evidence="1 2">
    <name type="scientific">Daphnia pulex</name>
    <name type="common">Water flea</name>
    <dbReference type="NCBI Taxonomy" id="6669"/>
    <lineage>
        <taxon>Eukaryota</taxon>
        <taxon>Metazoa</taxon>
        <taxon>Ecdysozoa</taxon>
        <taxon>Arthropoda</taxon>
        <taxon>Crustacea</taxon>
        <taxon>Branchiopoda</taxon>
        <taxon>Diplostraca</taxon>
        <taxon>Cladocera</taxon>
        <taxon>Anomopoda</taxon>
        <taxon>Daphniidae</taxon>
        <taxon>Daphnia</taxon>
    </lineage>
</organism>
<protein>
    <submittedName>
        <fullName evidence="1">Uncharacterized protein</fullName>
    </submittedName>
</protein>
<reference evidence="1 2" key="1">
    <citation type="journal article" date="2011" name="Science">
        <title>The ecoresponsive genome of Daphnia pulex.</title>
        <authorList>
            <person name="Colbourne J.K."/>
            <person name="Pfrender M.E."/>
            <person name="Gilbert D."/>
            <person name="Thomas W.K."/>
            <person name="Tucker A."/>
            <person name="Oakley T.H."/>
            <person name="Tokishita S."/>
            <person name="Aerts A."/>
            <person name="Arnold G.J."/>
            <person name="Basu M.K."/>
            <person name="Bauer D.J."/>
            <person name="Caceres C.E."/>
            <person name="Carmel L."/>
            <person name="Casola C."/>
            <person name="Choi J.H."/>
            <person name="Detter J.C."/>
            <person name="Dong Q."/>
            <person name="Dusheyko S."/>
            <person name="Eads B.D."/>
            <person name="Frohlich T."/>
            <person name="Geiler-Samerotte K.A."/>
            <person name="Gerlach D."/>
            <person name="Hatcher P."/>
            <person name="Jogdeo S."/>
            <person name="Krijgsveld J."/>
            <person name="Kriventseva E.V."/>
            <person name="Kultz D."/>
            <person name="Laforsch C."/>
            <person name="Lindquist E."/>
            <person name="Lopez J."/>
            <person name="Manak J.R."/>
            <person name="Muller J."/>
            <person name="Pangilinan J."/>
            <person name="Patwardhan R.P."/>
            <person name="Pitluck S."/>
            <person name="Pritham E.J."/>
            <person name="Rechtsteiner A."/>
            <person name="Rho M."/>
            <person name="Rogozin I.B."/>
            <person name="Sakarya O."/>
            <person name="Salamov A."/>
            <person name="Schaack S."/>
            <person name="Shapiro H."/>
            <person name="Shiga Y."/>
            <person name="Skalitzky C."/>
            <person name="Smith Z."/>
            <person name="Souvorov A."/>
            <person name="Sung W."/>
            <person name="Tang Z."/>
            <person name="Tsuchiya D."/>
            <person name="Tu H."/>
            <person name="Vos H."/>
            <person name="Wang M."/>
            <person name="Wolf Y.I."/>
            <person name="Yamagata H."/>
            <person name="Yamada T."/>
            <person name="Ye Y."/>
            <person name="Shaw J.R."/>
            <person name="Andrews J."/>
            <person name="Crease T.J."/>
            <person name="Tang H."/>
            <person name="Lucas S.M."/>
            <person name="Robertson H.M."/>
            <person name="Bork P."/>
            <person name="Koonin E.V."/>
            <person name="Zdobnov E.M."/>
            <person name="Grigoriev I.V."/>
            <person name="Lynch M."/>
            <person name="Boore J.L."/>
        </authorList>
    </citation>
    <scope>NUCLEOTIDE SEQUENCE [LARGE SCALE GENOMIC DNA]</scope>
</reference>
<proteinExistence type="predicted"/>
<dbReference type="KEGG" id="dpx:DAPPUDRAFT_233089"/>
<keyword evidence="2" id="KW-1185">Reference proteome</keyword>
<dbReference type="EMBL" id="GL732524">
    <property type="protein sequence ID" value="EFX89705.1"/>
    <property type="molecule type" value="Genomic_DNA"/>
</dbReference>
<dbReference type="Proteomes" id="UP000000305">
    <property type="component" value="Unassembled WGS sequence"/>
</dbReference>
<evidence type="ECO:0000313" key="2">
    <source>
        <dbReference type="Proteomes" id="UP000000305"/>
    </source>
</evidence>
<accession>E9FT59</accession>
<dbReference type="HOGENOM" id="CLU_1769928_0_0_1"/>
<name>E9FT59_DAPPU</name>
<sequence length="147" mass="16536">MMIRVEPCDERLFSSPIYFYKPGRELSRKIRMKINKSENGLGGSRVRPSILGWAAGANREEEEEEAAAAAAANRMGISMCHNKMDLGLTAIYCWEMQIGRQRSPIQKHGETHDKLGGKLGRKFEKEVRLSGIHQIGTSLTHVPLQDQ</sequence>
<dbReference type="InParanoid" id="E9FT59"/>
<dbReference type="AlphaFoldDB" id="E9FT59"/>
<evidence type="ECO:0000313" key="1">
    <source>
        <dbReference type="EMBL" id="EFX89705.1"/>
    </source>
</evidence>